<evidence type="ECO:0000256" key="1">
    <source>
        <dbReference type="SAM" id="MobiDB-lite"/>
    </source>
</evidence>
<evidence type="ECO:0000313" key="4">
    <source>
        <dbReference type="Proteomes" id="UP000237271"/>
    </source>
</evidence>
<dbReference type="Proteomes" id="UP000237271">
    <property type="component" value="Unassembled WGS sequence"/>
</dbReference>
<dbReference type="EMBL" id="NCKW01020217">
    <property type="protein sequence ID" value="POM58514.1"/>
    <property type="molecule type" value="Genomic_DNA"/>
</dbReference>
<evidence type="ECO:0000256" key="2">
    <source>
        <dbReference type="SAM" id="Phobius"/>
    </source>
</evidence>
<evidence type="ECO:0000313" key="3">
    <source>
        <dbReference type="EMBL" id="POM58514.1"/>
    </source>
</evidence>
<accession>A0A2P4WZ01</accession>
<feature type="region of interest" description="Disordered" evidence="1">
    <location>
        <begin position="1"/>
        <end position="32"/>
    </location>
</feature>
<comment type="caution">
    <text evidence="3">The sequence shown here is derived from an EMBL/GenBank/DDBJ whole genome shotgun (WGS) entry which is preliminary data.</text>
</comment>
<dbReference type="AlphaFoldDB" id="A0A2P4WZ01"/>
<keyword evidence="4" id="KW-1185">Reference proteome</keyword>
<gene>
    <name evidence="3" type="ORF">PHPALM_36819</name>
</gene>
<feature type="compositionally biased region" description="Low complexity" evidence="1">
    <location>
        <begin position="1"/>
        <end position="10"/>
    </location>
</feature>
<name>A0A2P4WZ01_9STRA</name>
<keyword evidence="2" id="KW-0472">Membrane</keyword>
<sequence length="149" mass="16522">MASPASSSASWRRREPLSRSNSRPPNYPLRRSVDTSASYNTFRSSHSHSNLSSLSSFPALGLSTLAARKRLLQAIERKIQEKESSSNLTTEFRDPFSLLLALCASFRFADAARRFAEQRNDRGWAAVGEGLFLVAAAVSNVVLNMTQKR</sequence>
<reference evidence="3 4" key="1">
    <citation type="journal article" date="2017" name="Genome Biol. Evol.">
        <title>Phytophthora megakarya and P. palmivora, closely related causal agents of cacao black pod rot, underwent increases in genome sizes and gene numbers by different mechanisms.</title>
        <authorList>
            <person name="Ali S.S."/>
            <person name="Shao J."/>
            <person name="Lary D.J."/>
            <person name="Kronmiller B."/>
            <person name="Shen D."/>
            <person name="Strem M.D."/>
            <person name="Amoako-Attah I."/>
            <person name="Akrofi A.Y."/>
            <person name="Begoude B.A."/>
            <person name="Ten Hoopen G.M."/>
            <person name="Coulibaly K."/>
            <person name="Kebe B.I."/>
            <person name="Melnick R.L."/>
            <person name="Guiltinan M.J."/>
            <person name="Tyler B.M."/>
            <person name="Meinhardt L.W."/>
            <person name="Bailey B.A."/>
        </authorList>
    </citation>
    <scope>NUCLEOTIDE SEQUENCE [LARGE SCALE GENOMIC DNA]</scope>
    <source>
        <strain evidence="4">sbr112.9</strain>
    </source>
</reference>
<keyword evidence="2" id="KW-1133">Transmembrane helix</keyword>
<organism evidence="3 4">
    <name type="scientific">Phytophthora palmivora</name>
    <dbReference type="NCBI Taxonomy" id="4796"/>
    <lineage>
        <taxon>Eukaryota</taxon>
        <taxon>Sar</taxon>
        <taxon>Stramenopiles</taxon>
        <taxon>Oomycota</taxon>
        <taxon>Peronosporomycetes</taxon>
        <taxon>Peronosporales</taxon>
        <taxon>Peronosporaceae</taxon>
        <taxon>Phytophthora</taxon>
    </lineage>
</organism>
<feature type="non-terminal residue" evidence="3">
    <location>
        <position position="149"/>
    </location>
</feature>
<feature type="transmembrane region" description="Helical" evidence="2">
    <location>
        <begin position="123"/>
        <end position="143"/>
    </location>
</feature>
<keyword evidence="2" id="KW-0812">Transmembrane</keyword>
<dbReference type="OrthoDB" id="5568754at2759"/>
<proteinExistence type="predicted"/>
<protein>
    <submittedName>
        <fullName evidence="3">Uncharacterized protein</fullName>
    </submittedName>
</protein>